<dbReference type="GO" id="GO:0005254">
    <property type="term" value="F:chloride channel activity"/>
    <property type="evidence" value="ECO:0007669"/>
    <property type="project" value="UniProtKB-KW"/>
</dbReference>
<organism evidence="11 12">
    <name type="scientific">Flavobacterium microcysteis</name>
    <dbReference type="NCBI Taxonomy" id="2596891"/>
    <lineage>
        <taxon>Bacteria</taxon>
        <taxon>Pseudomonadati</taxon>
        <taxon>Bacteroidota</taxon>
        <taxon>Flavobacteriia</taxon>
        <taxon>Flavobacteriales</taxon>
        <taxon>Flavobacteriaceae</taxon>
        <taxon>Flavobacterium</taxon>
    </lineage>
</organism>
<evidence type="ECO:0000256" key="9">
    <source>
        <dbReference type="ARBA" id="ARBA00023303"/>
    </source>
</evidence>
<evidence type="ECO:0000313" key="12">
    <source>
        <dbReference type="Proteomes" id="UP000319175"/>
    </source>
</evidence>
<dbReference type="CDD" id="cd00400">
    <property type="entry name" value="Voltage_gated_ClC"/>
    <property type="match status" value="1"/>
</dbReference>
<keyword evidence="12" id="KW-1185">Reference proteome</keyword>
<keyword evidence="2" id="KW-0813">Transport</keyword>
<dbReference type="InterPro" id="IPR001807">
    <property type="entry name" value="ClC"/>
</dbReference>
<feature type="transmembrane region" description="Helical" evidence="10">
    <location>
        <begin position="12"/>
        <end position="33"/>
    </location>
</feature>
<gene>
    <name evidence="11" type="ORF">FJA49_06225</name>
</gene>
<comment type="caution">
    <text evidence="11">The sequence shown here is derived from an EMBL/GenBank/DDBJ whole genome shotgun (WGS) entry which is preliminary data.</text>
</comment>
<feature type="transmembrane region" description="Helical" evidence="10">
    <location>
        <begin position="108"/>
        <end position="134"/>
    </location>
</feature>
<evidence type="ECO:0000256" key="5">
    <source>
        <dbReference type="ARBA" id="ARBA00023065"/>
    </source>
</evidence>
<feature type="transmembrane region" description="Helical" evidence="10">
    <location>
        <begin position="253"/>
        <end position="271"/>
    </location>
</feature>
<keyword evidence="7" id="KW-0869">Chloride channel</keyword>
<proteinExistence type="predicted"/>
<protein>
    <submittedName>
        <fullName evidence="11">Chloride channel protein</fullName>
    </submittedName>
</protein>
<keyword evidence="8" id="KW-0868">Chloride</keyword>
<evidence type="ECO:0000256" key="10">
    <source>
        <dbReference type="SAM" id="Phobius"/>
    </source>
</evidence>
<dbReference type="InterPro" id="IPR050368">
    <property type="entry name" value="ClC-type_chloride_channel"/>
</dbReference>
<evidence type="ECO:0000256" key="6">
    <source>
        <dbReference type="ARBA" id="ARBA00023136"/>
    </source>
</evidence>
<evidence type="ECO:0000256" key="1">
    <source>
        <dbReference type="ARBA" id="ARBA00004141"/>
    </source>
</evidence>
<name>A0A501QEB9_9FLAO</name>
<keyword evidence="5" id="KW-0406">Ion transport</keyword>
<feature type="transmembrane region" description="Helical" evidence="10">
    <location>
        <begin position="349"/>
        <end position="369"/>
    </location>
</feature>
<sequence>MQTRKKLLGLMWLKLALAAVLVGFLASLLAISLKHITEHYEGVFFGRAEKYNFLLLILPFLGLSVIYFLRLYLFKNKENKGIKEVFESTKPGKSLPAYKIPSHFINGLITVVFGGSTGIEVSTVVASAAVGSIAHSKESFLKKYKTELICAGVSAGVAALFASPIAGLLFAYEVISKKASKSFLFATIIATGVAGVFLFFMDEKPLFAIGLSTWHYHAIPYFILLGILAGMNSVYLTKCVLQIKSWFLKIKTPYYRVVFGALIVGIGLFLFPQLFGDGYHAVKENIATSGTTPAISVLLTLAACILLKPILTSVTLSSGGDGGVFAPSIFIGALLGLLLAFLSNRFFDAGVIPLNFMVIGMAAMLSASISAPFTALFLVCGLVGSYVLFWPILVVSLVSKYVAQKLCPYTVYTYTAKTTA</sequence>
<dbReference type="AlphaFoldDB" id="A0A501QEB9"/>
<keyword evidence="3 10" id="KW-0812">Transmembrane</keyword>
<dbReference type="PRINTS" id="PR00762">
    <property type="entry name" value="CLCHANNEL"/>
</dbReference>
<feature type="transmembrane region" description="Helical" evidence="10">
    <location>
        <begin position="221"/>
        <end position="241"/>
    </location>
</feature>
<dbReference type="Proteomes" id="UP000319175">
    <property type="component" value="Unassembled WGS sequence"/>
</dbReference>
<dbReference type="SUPFAM" id="SSF81340">
    <property type="entry name" value="Clc chloride channel"/>
    <property type="match status" value="1"/>
</dbReference>
<dbReference type="InterPro" id="IPR014743">
    <property type="entry name" value="Cl-channel_core"/>
</dbReference>
<keyword evidence="6 10" id="KW-0472">Membrane</keyword>
<evidence type="ECO:0000256" key="8">
    <source>
        <dbReference type="ARBA" id="ARBA00023214"/>
    </source>
</evidence>
<accession>A0A501QEB9</accession>
<evidence type="ECO:0000256" key="2">
    <source>
        <dbReference type="ARBA" id="ARBA00022448"/>
    </source>
</evidence>
<dbReference type="EMBL" id="VFJE01000052">
    <property type="protein sequence ID" value="TPD70724.1"/>
    <property type="molecule type" value="Genomic_DNA"/>
</dbReference>
<evidence type="ECO:0000256" key="7">
    <source>
        <dbReference type="ARBA" id="ARBA00023173"/>
    </source>
</evidence>
<keyword evidence="9" id="KW-0407">Ion channel</keyword>
<evidence type="ECO:0000256" key="4">
    <source>
        <dbReference type="ARBA" id="ARBA00022989"/>
    </source>
</evidence>
<dbReference type="PANTHER" id="PTHR43427:SF6">
    <property type="entry name" value="CHLORIDE CHANNEL PROTEIN CLC-E"/>
    <property type="match status" value="1"/>
</dbReference>
<dbReference type="Pfam" id="PF00654">
    <property type="entry name" value="Voltage_CLC"/>
    <property type="match status" value="1"/>
</dbReference>
<reference evidence="11 12" key="1">
    <citation type="submission" date="2019-06" db="EMBL/GenBank/DDBJ databases">
        <title>Flavobacterium sp. MaA-Y11 from geoumgang.</title>
        <authorList>
            <person name="Jeong S."/>
        </authorList>
    </citation>
    <scope>NUCLEOTIDE SEQUENCE [LARGE SCALE GENOMIC DNA]</scope>
    <source>
        <strain evidence="11 12">MaA-Y11</strain>
    </source>
</reference>
<feature type="transmembrane region" description="Helical" evidence="10">
    <location>
        <begin position="183"/>
        <end position="201"/>
    </location>
</feature>
<evidence type="ECO:0000256" key="3">
    <source>
        <dbReference type="ARBA" id="ARBA00022692"/>
    </source>
</evidence>
<evidence type="ECO:0000313" key="11">
    <source>
        <dbReference type="EMBL" id="TPD70724.1"/>
    </source>
</evidence>
<feature type="transmembrane region" description="Helical" evidence="10">
    <location>
        <begin position="146"/>
        <end position="171"/>
    </location>
</feature>
<comment type="subcellular location">
    <subcellularLocation>
        <location evidence="1">Membrane</location>
        <topology evidence="1">Multi-pass membrane protein</topology>
    </subcellularLocation>
</comment>
<dbReference type="PANTHER" id="PTHR43427">
    <property type="entry name" value="CHLORIDE CHANNEL PROTEIN CLC-E"/>
    <property type="match status" value="1"/>
</dbReference>
<feature type="transmembrane region" description="Helical" evidence="10">
    <location>
        <begin position="376"/>
        <end position="398"/>
    </location>
</feature>
<feature type="transmembrane region" description="Helical" evidence="10">
    <location>
        <begin position="53"/>
        <end position="73"/>
    </location>
</feature>
<feature type="transmembrane region" description="Helical" evidence="10">
    <location>
        <begin position="323"/>
        <end position="343"/>
    </location>
</feature>
<dbReference type="Gene3D" id="1.10.3080.10">
    <property type="entry name" value="Clc chloride channel"/>
    <property type="match status" value="1"/>
</dbReference>
<dbReference type="OrthoDB" id="9812438at2"/>
<dbReference type="GO" id="GO:0034707">
    <property type="term" value="C:chloride channel complex"/>
    <property type="evidence" value="ECO:0007669"/>
    <property type="project" value="UniProtKB-KW"/>
</dbReference>
<keyword evidence="4 10" id="KW-1133">Transmembrane helix</keyword>